<dbReference type="InterPro" id="IPR000672">
    <property type="entry name" value="THF_DH/CycHdrlase"/>
</dbReference>
<keyword evidence="7 11" id="KW-0560">Oxidoreductase</keyword>
<dbReference type="GO" id="GO:0035999">
    <property type="term" value="P:tetrahydrofolate interconversion"/>
    <property type="evidence" value="ECO:0007669"/>
    <property type="project" value="UniProtKB-UniRule"/>
</dbReference>
<evidence type="ECO:0000256" key="2">
    <source>
        <dbReference type="ARBA" id="ARBA00011738"/>
    </source>
</evidence>
<name>A0A0G0WK97_9BACT</name>
<dbReference type="FunFam" id="3.40.50.10860:FF:000005">
    <property type="entry name" value="C-1-tetrahydrofolate synthase, cytoplasmic, putative"/>
    <property type="match status" value="1"/>
</dbReference>
<dbReference type="InterPro" id="IPR020631">
    <property type="entry name" value="THF_DH/CycHdrlase_NAD-bd_dom"/>
</dbReference>
<dbReference type="PANTHER" id="PTHR48099:SF5">
    <property type="entry name" value="C-1-TETRAHYDROFOLATE SYNTHASE, CYTOPLASMIC"/>
    <property type="match status" value="1"/>
</dbReference>
<dbReference type="PROSITE" id="PS00767">
    <property type="entry name" value="THF_DHG_CYH_2"/>
    <property type="match status" value="1"/>
</dbReference>
<dbReference type="GO" id="GO:0004477">
    <property type="term" value="F:methenyltetrahydrofolate cyclohydrolase activity"/>
    <property type="evidence" value="ECO:0007669"/>
    <property type="project" value="UniProtKB-UniRule"/>
</dbReference>
<evidence type="ECO:0000256" key="5">
    <source>
        <dbReference type="ARBA" id="ARBA00022801"/>
    </source>
</evidence>
<comment type="function">
    <text evidence="11">Catalyzes the oxidation of 5,10-methylenetetrahydrofolate to 5,10-methenyltetrahydrofolate and then the hydrolysis of 5,10-methenyltetrahydrofolate to 10-formyltetrahydrofolate.</text>
</comment>
<evidence type="ECO:0000313" key="15">
    <source>
        <dbReference type="Proteomes" id="UP000034299"/>
    </source>
</evidence>
<dbReference type="Gene3D" id="3.40.50.720">
    <property type="entry name" value="NAD(P)-binding Rossmann-like Domain"/>
    <property type="match status" value="1"/>
</dbReference>
<protein>
    <recommendedName>
        <fullName evidence="11">Bifunctional protein FolD</fullName>
    </recommendedName>
    <domain>
        <recommendedName>
            <fullName evidence="11">Methylenetetrahydrofolate dehydrogenase</fullName>
            <ecNumber evidence="11">1.5.1.5</ecNumber>
        </recommendedName>
    </domain>
    <domain>
        <recommendedName>
            <fullName evidence="11">Methenyltetrahydrofolate cyclohydrolase</fullName>
            <ecNumber evidence="11">3.5.4.9</ecNumber>
        </recommendedName>
    </domain>
</protein>
<feature type="domain" description="Tetrahydrofolate dehydrogenase/cyclohydrolase NAD(P)-binding" evidence="13">
    <location>
        <begin position="137"/>
        <end position="283"/>
    </location>
</feature>
<dbReference type="InterPro" id="IPR036291">
    <property type="entry name" value="NAD(P)-bd_dom_sf"/>
</dbReference>
<dbReference type="HAMAP" id="MF_01576">
    <property type="entry name" value="THF_DHG_CYH"/>
    <property type="match status" value="1"/>
</dbReference>
<feature type="domain" description="Tetrahydrofolate dehydrogenase/cyclohydrolase catalytic" evidence="12">
    <location>
        <begin position="4"/>
        <end position="115"/>
    </location>
</feature>
<evidence type="ECO:0000256" key="7">
    <source>
        <dbReference type="ARBA" id="ARBA00023002"/>
    </source>
</evidence>
<feature type="binding site" evidence="11">
    <location>
        <begin position="165"/>
        <end position="167"/>
    </location>
    <ligand>
        <name>NADP(+)</name>
        <dbReference type="ChEBI" id="CHEBI:58349"/>
    </ligand>
</feature>
<evidence type="ECO:0000256" key="1">
    <source>
        <dbReference type="ARBA" id="ARBA00004777"/>
    </source>
</evidence>
<comment type="pathway">
    <text evidence="1 11">One-carbon metabolism; tetrahydrofolate interconversion.</text>
</comment>
<comment type="similarity">
    <text evidence="11">Belongs to the tetrahydrofolate dehydrogenase/cyclohydrolase family.</text>
</comment>
<keyword evidence="11" id="KW-0028">Amino-acid biosynthesis</keyword>
<evidence type="ECO:0000256" key="8">
    <source>
        <dbReference type="ARBA" id="ARBA00023102"/>
    </source>
</evidence>
<dbReference type="SUPFAM" id="SSF53223">
    <property type="entry name" value="Aminoacid dehydrogenase-like, N-terminal domain"/>
    <property type="match status" value="1"/>
</dbReference>
<feature type="binding site" evidence="11">
    <location>
        <position position="188"/>
    </location>
    <ligand>
        <name>NADP(+)</name>
        <dbReference type="ChEBI" id="CHEBI:58349"/>
    </ligand>
</feature>
<reference evidence="14 15" key="1">
    <citation type="journal article" date="2015" name="Nature">
        <title>rRNA introns, odd ribosomes, and small enigmatic genomes across a large radiation of phyla.</title>
        <authorList>
            <person name="Brown C.T."/>
            <person name="Hug L.A."/>
            <person name="Thomas B.C."/>
            <person name="Sharon I."/>
            <person name="Castelle C.J."/>
            <person name="Singh A."/>
            <person name="Wilkins M.J."/>
            <person name="Williams K.H."/>
            <person name="Banfield J.F."/>
        </authorList>
    </citation>
    <scope>NUCLEOTIDE SEQUENCE [LARGE SCALE GENOMIC DNA]</scope>
</reference>
<evidence type="ECO:0000259" key="13">
    <source>
        <dbReference type="Pfam" id="PF02882"/>
    </source>
</evidence>
<evidence type="ECO:0000256" key="3">
    <source>
        <dbReference type="ARBA" id="ARBA00022563"/>
    </source>
</evidence>
<dbReference type="InterPro" id="IPR020630">
    <property type="entry name" value="THF_DH/CycHdrlase_cat_dom"/>
</dbReference>
<evidence type="ECO:0000256" key="6">
    <source>
        <dbReference type="ARBA" id="ARBA00022857"/>
    </source>
</evidence>
<comment type="caution">
    <text evidence="14">The sequence shown here is derived from an EMBL/GenBank/DDBJ whole genome shotgun (WGS) entry which is preliminary data.</text>
</comment>
<comment type="subunit">
    <text evidence="2 11">Homodimer.</text>
</comment>
<dbReference type="EMBL" id="LCBP01000010">
    <property type="protein sequence ID" value="KKS13229.1"/>
    <property type="molecule type" value="Genomic_DNA"/>
</dbReference>
<dbReference type="GO" id="GO:0000105">
    <property type="term" value="P:L-histidine biosynthetic process"/>
    <property type="evidence" value="ECO:0007669"/>
    <property type="project" value="UniProtKB-KW"/>
</dbReference>
<keyword evidence="5 11" id="KW-0378">Hydrolase</keyword>
<dbReference type="Gene3D" id="3.40.50.10860">
    <property type="entry name" value="Leucine Dehydrogenase, chain A, domain 1"/>
    <property type="match status" value="1"/>
</dbReference>
<keyword evidence="9 11" id="KW-0486">Methionine biosynthesis</keyword>
<comment type="catalytic activity">
    <reaction evidence="11">
        <text>(6R)-5,10-methylene-5,6,7,8-tetrahydrofolate + NADP(+) = (6R)-5,10-methenyltetrahydrofolate + NADPH</text>
        <dbReference type="Rhea" id="RHEA:22812"/>
        <dbReference type="ChEBI" id="CHEBI:15636"/>
        <dbReference type="ChEBI" id="CHEBI:57455"/>
        <dbReference type="ChEBI" id="CHEBI:57783"/>
        <dbReference type="ChEBI" id="CHEBI:58349"/>
        <dbReference type="EC" id="1.5.1.5"/>
    </reaction>
</comment>
<accession>A0A0G0WK97</accession>
<dbReference type="PATRIC" id="fig|1619038.3.peg.259"/>
<dbReference type="InterPro" id="IPR020867">
    <property type="entry name" value="THF_DH/CycHdrlase_CS"/>
</dbReference>
<evidence type="ECO:0000256" key="11">
    <source>
        <dbReference type="HAMAP-Rule" id="MF_01576"/>
    </source>
</evidence>
<dbReference type="GO" id="GO:0004488">
    <property type="term" value="F:methylenetetrahydrofolate dehydrogenase (NADP+) activity"/>
    <property type="evidence" value="ECO:0007669"/>
    <property type="project" value="UniProtKB-UniRule"/>
</dbReference>
<evidence type="ECO:0000256" key="4">
    <source>
        <dbReference type="ARBA" id="ARBA00022755"/>
    </source>
</evidence>
<dbReference type="Pfam" id="PF02882">
    <property type="entry name" value="THF_DHG_CYH_C"/>
    <property type="match status" value="1"/>
</dbReference>
<dbReference type="Pfam" id="PF00763">
    <property type="entry name" value="THF_DHG_CYH"/>
    <property type="match status" value="1"/>
</dbReference>
<dbReference type="UniPathway" id="UPA00193"/>
<evidence type="ECO:0000256" key="9">
    <source>
        <dbReference type="ARBA" id="ARBA00023167"/>
    </source>
</evidence>
<keyword evidence="4 11" id="KW-0658">Purine biosynthesis</keyword>
<dbReference type="AlphaFoldDB" id="A0A0G0WK97"/>
<gene>
    <name evidence="11" type="primary">folD</name>
    <name evidence="14" type="ORF">UU69_C0010G0004</name>
</gene>
<keyword evidence="10 11" id="KW-0511">Multifunctional enzyme</keyword>
<dbReference type="PANTHER" id="PTHR48099">
    <property type="entry name" value="C-1-TETRAHYDROFOLATE SYNTHASE, CYTOPLASMIC-RELATED"/>
    <property type="match status" value="1"/>
</dbReference>
<dbReference type="InterPro" id="IPR046346">
    <property type="entry name" value="Aminoacid_DH-like_N_sf"/>
</dbReference>
<dbReference type="EC" id="3.5.4.9" evidence="11"/>
<keyword evidence="6 11" id="KW-0521">NADP</keyword>
<organism evidence="14 15">
    <name type="scientific">Candidatus Magasanikbacteria bacterium GW2011_GWA2_41_55</name>
    <dbReference type="NCBI Taxonomy" id="1619038"/>
    <lineage>
        <taxon>Bacteria</taxon>
        <taxon>Candidatus Magasanikiibacteriota</taxon>
    </lineage>
</organism>
<dbReference type="SUPFAM" id="SSF51735">
    <property type="entry name" value="NAD(P)-binding Rossmann-fold domains"/>
    <property type="match status" value="1"/>
</dbReference>
<feature type="binding site" evidence="11">
    <location>
        <position position="230"/>
    </location>
    <ligand>
        <name>NADP(+)</name>
        <dbReference type="ChEBI" id="CHEBI:58349"/>
    </ligand>
</feature>
<keyword evidence="8 11" id="KW-0368">Histidine biosynthesis</keyword>
<dbReference type="GO" id="GO:0006164">
    <property type="term" value="P:purine nucleotide biosynthetic process"/>
    <property type="evidence" value="ECO:0007669"/>
    <property type="project" value="UniProtKB-KW"/>
</dbReference>
<proteinExistence type="inferred from homology"/>
<dbReference type="GO" id="GO:0009086">
    <property type="term" value="P:methionine biosynthetic process"/>
    <property type="evidence" value="ECO:0007669"/>
    <property type="project" value="UniProtKB-KW"/>
</dbReference>
<dbReference type="GO" id="GO:0005829">
    <property type="term" value="C:cytosol"/>
    <property type="evidence" value="ECO:0007669"/>
    <property type="project" value="TreeGrafter"/>
</dbReference>
<evidence type="ECO:0000256" key="10">
    <source>
        <dbReference type="ARBA" id="ARBA00023268"/>
    </source>
</evidence>
<comment type="catalytic activity">
    <reaction evidence="11">
        <text>(6R)-5,10-methenyltetrahydrofolate + H2O = (6R)-10-formyltetrahydrofolate + H(+)</text>
        <dbReference type="Rhea" id="RHEA:23700"/>
        <dbReference type="ChEBI" id="CHEBI:15377"/>
        <dbReference type="ChEBI" id="CHEBI:15378"/>
        <dbReference type="ChEBI" id="CHEBI:57455"/>
        <dbReference type="ChEBI" id="CHEBI:195366"/>
        <dbReference type="EC" id="3.5.4.9"/>
    </reaction>
</comment>
<evidence type="ECO:0000259" key="12">
    <source>
        <dbReference type="Pfam" id="PF00763"/>
    </source>
</evidence>
<evidence type="ECO:0000313" key="14">
    <source>
        <dbReference type="EMBL" id="KKS13229.1"/>
    </source>
</evidence>
<dbReference type="PRINTS" id="PR00085">
    <property type="entry name" value="THFDHDRGNASE"/>
</dbReference>
<dbReference type="Proteomes" id="UP000034299">
    <property type="component" value="Unassembled WGS sequence"/>
</dbReference>
<keyword evidence="3 11" id="KW-0554">One-carbon metabolism</keyword>
<dbReference type="EC" id="1.5.1.5" evidence="11"/>
<sequence>MNIIDGLALAKKIRAELKEKIAASGLKPGLGVILVGNDTASHLYVRLKEKACAEAGIYFEKHLFQADIEEEAIIQKIQELNSSAKIHGILTQLPLPSHLNPDRVIAAINPNKDADGFHPENIKLLREVWPNVEPVLAKAIWRLIEEARKKDGDEASHRTKTLIIGNSDAFIEPLELFLKQKGLDACHIHSGQLDRQVIKQFDIVIIAVGQSNFLAGDDLKDGAIVIDVGINRLPLPTGQVGDGSICGDVNFESTRDKNGWITPVPGGVGPMTVAMLLENVYVLSLKHAGRNI</sequence>